<feature type="coiled-coil region" evidence="1">
    <location>
        <begin position="421"/>
        <end position="448"/>
    </location>
</feature>
<protein>
    <submittedName>
        <fullName evidence="3">Uncharacterized protein</fullName>
    </submittedName>
</protein>
<feature type="coiled-coil region" evidence="1">
    <location>
        <begin position="509"/>
        <end position="536"/>
    </location>
</feature>
<reference evidence="3" key="1">
    <citation type="journal article" date="2017" name="Nature">
        <title>The genome of Chenopodium quinoa.</title>
        <authorList>
            <person name="Jarvis D.E."/>
            <person name="Ho Y.S."/>
            <person name="Lightfoot D.J."/>
            <person name="Schmoeckel S.M."/>
            <person name="Li B."/>
            <person name="Borm T.J.A."/>
            <person name="Ohyanagi H."/>
            <person name="Mineta K."/>
            <person name="Michell C.T."/>
            <person name="Saber N."/>
            <person name="Kharbatia N.M."/>
            <person name="Rupper R.R."/>
            <person name="Sharp A.R."/>
            <person name="Dally N."/>
            <person name="Boughton B.A."/>
            <person name="Woo Y.H."/>
            <person name="Gao G."/>
            <person name="Schijlen E.G.W.M."/>
            <person name="Guo X."/>
            <person name="Momin A.A."/>
            <person name="Negrao S."/>
            <person name="Al-Babili S."/>
            <person name="Gehring C."/>
            <person name="Roessner U."/>
            <person name="Jung C."/>
            <person name="Murphy K."/>
            <person name="Arold S.T."/>
            <person name="Gojobori T."/>
            <person name="van der Linden C.G."/>
            <person name="van Loo E.N."/>
            <person name="Jellen E.N."/>
            <person name="Maughan P.J."/>
            <person name="Tester M."/>
        </authorList>
    </citation>
    <scope>NUCLEOTIDE SEQUENCE [LARGE SCALE GENOMIC DNA]</scope>
    <source>
        <strain evidence="3">cv. PI 614886</strain>
    </source>
</reference>
<sequence length="687" mass="76181">MFSKLEAGQAQLQSSTEEEEQAKAALTGRIQRLTKLILVSTRNTPGTTHVPQKSVYTRRHSFGEEELAHLPDRTRENAICCDDSGGGSLDPEVQIDGCANPTNLHEIVKDYKKSKRKGMLGWFKSRKPNLPGGLSPVATDDGQCSTSGFPATAFRSSQNRVMVSDVKEKQRKVVNKKQGDIPITNSSPEKGQIDEFLSTGFEISHINLTGTTITDQLDVLQEQVKLLAEEVAQCTYSLKRLSGEAINSPEKYRDEEQIRKLTNKITENKLQIHQLEQCIIVSLEAAPQSVPRSELSQALAKIATRLSEKTFEHEIDSVDKRILREQLQMKISENAEMQEAILLLRQQLSTSSDICSIFPEGQNQSAMLNASALDSNPINLDERNKGGKESPLDATTPTSVISLNRFFGQDDSKDCKNATNSNLQISNIENLKQENARLAEEKVGLEIHSQKLAEEASYAKELAAAAAIELQHLTEEVTRLSYRNAELIGELGSTKENELHTRYQREAMLEAALSEKEQVERELDKQLSEAKRHEEVLQSDLENLWVLIENMRKSGIETDDGLSHRIGTSNYRSAEVPVGISLSAGSQVSRNLDKIGAAGASNLKEIERMACTFNLYLDLGEDLSGLDMATLEELQNVHVEAITKICQAKVGGYWCSGFGKNATSSEKFEVQISNVEWQDLLDSICTS</sequence>
<dbReference type="Proteomes" id="UP000596660">
    <property type="component" value="Unplaced"/>
</dbReference>
<dbReference type="EnsemblPlants" id="AUR62014315-RA">
    <property type="protein sequence ID" value="AUR62014315-RA:cds"/>
    <property type="gene ID" value="AUR62014315"/>
</dbReference>
<evidence type="ECO:0000256" key="2">
    <source>
        <dbReference type="SAM" id="MobiDB-lite"/>
    </source>
</evidence>
<name>A0A803LK18_CHEQI</name>
<reference evidence="3" key="2">
    <citation type="submission" date="2021-03" db="UniProtKB">
        <authorList>
            <consortium name="EnsemblPlants"/>
        </authorList>
    </citation>
    <scope>IDENTIFICATION</scope>
</reference>
<evidence type="ECO:0000313" key="3">
    <source>
        <dbReference type="EnsemblPlants" id="AUR62014315-RA:cds"/>
    </source>
</evidence>
<evidence type="ECO:0000313" key="4">
    <source>
        <dbReference type="Proteomes" id="UP000596660"/>
    </source>
</evidence>
<organism evidence="3 4">
    <name type="scientific">Chenopodium quinoa</name>
    <name type="common">Quinoa</name>
    <dbReference type="NCBI Taxonomy" id="63459"/>
    <lineage>
        <taxon>Eukaryota</taxon>
        <taxon>Viridiplantae</taxon>
        <taxon>Streptophyta</taxon>
        <taxon>Embryophyta</taxon>
        <taxon>Tracheophyta</taxon>
        <taxon>Spermatophyta</taxon>
        <taxon>Magnoliopsida</taxon>
        <taxon>eudicotyledons</taxon>
        <taxon>Gunneridae</taxon>
        <taxon>Pentapetalae</taxon>
        <taxon>Caryophyllales</taxon>
        <taxon>Chenopodiaceae</taxon>
        <taxon>Chenopodioideae</taxon>
        <taxon>Atripliceae</taxon>
        <taxon>Chenopodium</taxon>
    </lineage>
</organism>
<dbReference type="Gramene" id="AUR62014315-RA">
    <property type="protein sequence ID" value="AUR62014315-RA:cds"/>
    <property type="gene ID" value="AUR62014315"/>
</dbReference>
<keyword evidence="1" id="KW-0175">Coiled coil</keyword>
<accession>A0A803LK18</accession>
<evidence type="ECO:0000256" key="1">
    <source>
        <dbReference type="SAM" id="Coils"/>
    </source>
</evidence>
<dbReference type="AlphaFoldDB" id="A0A803LK18"/>
<proteinExistence type="predicted"/>
<keyword evidence="4" id="KW-1185">Reference proteome</keyword>
<feature type="region of interest" description="Disordered" evidence="2">
    <location>
        <begin position="1"/>
        <end position="20"/>
    </location>
</feature>